<protein>
    <submittedName>
        <fullName evidence="6">Adenylate cyclase</fullName>
    </submittedName>
</protein>
<dbReference type="EMBL" id="FUWJ01000017">
    <property type="protein sequence ID" value="SKA39234.1"/>
    <property type="molecule type" value="Genomic_DNA"/>
</dbReference>
<dbReference type="PANTHER" id="PTHR43081:SF17">
    <property type="entry name" value="BLL5647 PROTEIN"/>
    <property type="match status" value="1"/>
</dbReference>
<dbReference type="RefSeq" id="WP_139374185.1">
    <property type="nucleotide sequence ID" value="NZ_FUWJ01000017.1"/>
</dbReference>
<dbReference type="PANTHER" id="PTHR43081">
    <property type="entry name" value="ADENYLATE CYCLASE, TERMINAL-DIFFERENTIATION SPECIFIC-RELATED"/>
    <property type="match status" value="1"/>
</dbReference>
<accession>A0A1T4TFM3</accession>
<dbReference type="PROSITE" id="PS50125">
    <property type="entry name" value="GUANYLATE_CYCLASE_2"/>
    <property type="match status" value="1"/>
</dbReference>
<dbReference type="SUPFAM" id="SSF55073">
    <property type="entry name" value="Nucleotide cyclase"/>
    <property type="match status" value="1"/>
</dbReference>
<keyword evidence="2" id="KW-1003">Cell membrane</keyword>
<gene>
    <name evidence="6" type="ORF">SAMN02745126_06183</name>
</gene>
<dbReference type="InterPro" id="IPR029787">
    <property type="entry name" value="Nucleotide_cyclase"/>
</dbReference>
<feature type="transmembrane region" description="Helical" evidence="4">
    <location>
        <begin position="97"/>
        <end position="115"/>
    </location>
</feature>
<dbReference type="STRING" id="225324.SAMN02745126_06183"/>
<dbReference type="InterPro" id="IPR001054">
    <property type="entry name" value="A/G_cyclase"/>
</dbReference>
<evidence type="ECO:0000256" key="2">
    <source>
        <dbReference type="ARBA" id="ARBA00022475"/>
    </source>
</evidence>
<keyword evidence="7" id="KW-1185">Reference proteome</keyword>
<dbReference type="AlphaFoldDB" id="A0A1T4TFM3"/>
<feature type="transmembrane region" description="Helical" evidence="4">
    <location>
        <begin position="179"/>
        <end position="201"/>
    </location>
</feature>
<dbReference type="GO" id="GO:0005886">
    <property type="term" value="C:plasma membrane"/>
    <property type="evidence" value="ECO:0007669"/>
    <property type="project" value="UniProtKB-SubCell"/>
</dbReference>
<feature type="transmembrane region" description="Helical" evidence="4">
    <location>
        <begin position="27"/>
        <end position="46"/>
    </location>
</feature>
<evidence type="ECO:0000259" key="5">
    <source>
        <dbReference type="PROSITE" id="PS50125"/>
    </source>
</evidence>
<dbReference type="GO" id="GO:0035556">
    <property type="term" value="P:intracellular signal transduction"/>
    <property type="evidence" value="ECO:0007669"/>
    <property type="project" value="InterPro"/>
</dbReference>
<dbReference type="Gene3D" id="3.30.70.1230">
    <property type="entry name" value="Nucleotide cyclase"/>
    <property type="match status" value="1"/>
</dbReference>
<dbReference type="GO" id="GO:0004016">
    <property type="term" value="F:adenylate cyclase activity"/>
    <property type="evidence" value="ECO:0007669"/>
    <property type="project" value="UniProtKB-ARBA"/>
</dbReference>
<dbReference type="CDD" id="cd07302">
    <property type="entry name" value="CHD"/>
    <property type="match status" value="1"/>
</dbReference>
<evidence type="ECO:0000256" key="3">
    <source>
        <dbReference type="ARBA" id="ARBA00023136"/>
    </source>
</evidence>
<evidence type="ECO:0000313" key="6">
    <source>
        <dbReference type="EMBL" id="SKA39234.1"/>
    </source>
</evidence>
<feature type="domain" description="Guanylate cyclase" evidence="5">
    <location>
        <begin position="252"/>
        <end position="381"/>
    </location>
</feature>
<dbReference type="SMART" id="SM00044">
    <property type="entry name" value="CYCc"/>
    <property type="match status" value="1"/>
</dbReference>
<comment type="subcellular location">
    <subcellularLocation>
        <location evidence="1">Cell membrane</location>
        <topology evidence="1">Multi-pass membrane protein</topology>
    </subcellularLocation>
</comment>
<dbReference type="GO" id="GO:0006171">
    <property type="term" value="P:cAMP biosynthetic process"/>
    <property type="evidence" value="ECO:0007669"/>
    <property type="project" value="TreeGrafter"/>
</dbReference>
<evidence type="ECO:0000256" key="4">
    <source>
        <dbReference type="SAM" id="Phobius"/>
    </source>
</evidence>
<dbReference type="Pfam" id="PF00211">
    <property type="entry name" value="Guanylate_cyc"/>
    <property type="match status" value="1"/>
</dbReference>
<keyword evidence="4" id="KW-0812">Transmembrane</keyword>
<organism evidence="6 7">
    <name type="scientific">Enhydrobacter aerosaccus</name>
    <dbReference type="NCBI Taxonomy" id="225324"/>
    <lineage>
        <taxon>Bacteria</taxon>
        <taxon>Pseudomonadati</taxon>
        <taxon>Pseudomonadota</taxon>
        <taxon>Alphaproteobacteria</taxon>
        <taxon>Hyphomicrobiales</taxon>
        <taxon>Enhydrobacter</taxon>
    </lineage>
</organism>
<feature type="transmembrane region" description="Helical" evidence="4">
    <location>
        <begin position="145"/>
        <end position="167"/>
    </location>
</feature>
<dbReference type="InterPro" id="IPR050697">
    <property type="entry name" value="Adenylyl/Guanylyl_Cyclase_3/4"/>
</dbReference>
<dbReference type="Proteomes" id="UP000190092">
    <property type="component" value="Unassembled WGS sequence"/>
</dbReference>
<evidence type="ECO:0000313" key="7">
    <source>
        <dbReference type="Proteomes" id="UP000190092"/>
    </source>
</evidence>
<keyword evidence="4" id="KW-1133">Transmembrane helix</keyword>
<sequence>MANTVSGTYSQALRQEILRSEQRRMRALAIILAVLLAVTATGALFFPALRQRLFSNDISVWAPIAGFGPFILFELGALRVMRWRIAADKDFPRIGRFANALVETSLPGVVIFVLSRHMEPQLVFGFWPPLLYFVFIILSTLRLDFWLSLWTGAVAAIEQLALVYWLLPLDADGTGADATIYYHLSRSMMLLLAGIVAGIVAQSLRRQFEDSVTAAAARDRVTNLFGQHVSPAVVDRLLASHTDPPSEIRPVCVLFLDIRGFTAMSRTRPAAETVALLNDFFADMVAIVDRHGGIVNKFLGDGFLAVFGAPLPDPDAAAHAVAAGREMLKALDAWNRRRPMQALQVGIGIHSGDAVTGTVGSAERKEYTVIGDTVNLAARLEQLTKDTGARLLVSDALVTQARQADAADLGPMAIRGYSAPVRVWRIA</sequence>
<name>A0A1T4TFM3_9HYPH</name>
<proteinExistence type="predicted"/>
<feature type="transmembrane region" description="Helical" evidence="4">
    <location>
        <begin position="58"/>
        <end position="77"/>
    </location>
</feature>
<feature type="transmembrane region" description="Helical" evidence="4">
    <location>
        <begin position="121"/>
        <end position="138"/>
    </location>
</feature>
<reference evidence="7" key="1">
    <citation type="submission" date="2017-02" db="EMBL/GenBank/DDBJ databases">
        <authorList>
            <person name="Varghese N."/>
            <person name="Submissions S."/>
        </authorList>
    </citation>
    <scope>NUCLEOTIDE SEQUENCE [LARGE SCALE GENOMIC DNA]</scope>
    <source>
        <strain evidence="7">ATCC 27094</strain>
    </source>
</reference>
<keyword evidence="3 4" id="KW-0472">Membrane</keyword>
<evidence type="ECO:0000256" key="1">
    <source>
        <dbReference type="ARBA" id="ARBA00004651"/>
    </source>
</evidence>
<dbReference type="OrthoDB" id="9762462at2"/>